<reference evidence="2 3" key="1">
    <citation type="journal article" date="2013" name="Genome Announc.">
        <title>Complete Genome Sequence of Glaciecola psychrophila Strain 170T.</title>
        <authorList>
            <person name="Yin J."/>
            <person name="Chen J."/>
            <person name="Liu G."/>
            <person name="Yu Y."/>
            <person name="Song L."/>
            <person name="Wang X."/>
            <person name="Qu X."/>
        </authorList>
    </citation>
    <scope>NUCLEOTIDE SEQUENCE [LARGE SCALE GENOMIC DNA]</scope>
    <source>
        <strain evidence="2 3">170</strain>
    </source>
</reference>
<dbReference type="STRING" id="1129794.C427_2398"/>
<dbReference type="HOGENOM" id="CLU_194682_0_0_6"/>
<dbReference type="KEGG" id="gps:C427_2398"/>
<organism evidence="2 3">
    <name type="scientific">Paraglaciecola psychrophila 170</name>
    <dbReference type="NCBI Taxonomy" id="1129794"/>
    <lineage>
        <taxon>Bacteria</taxon>
        <taxon>Pseudomonadati</taxon>
        <taxon>Pseudomonadota</taxon>
        <taxon>Gammaproteobacteria</taxon>
        <taxon>Alteromonadales</taxon>
        <taxon>Alteromonadaceae</taxon>
        <taxon>Paraglaciecola</taxon>
    </lineage>
</organism>
<dbReference type="Proteomes" id="UP000011864">
    <property type="component" value="Chromosome"/>
</dbReference>
<proteinExistence type="predicted"/>
<feature type="transmembrane region" description="Helical" evidence="1">
    <location>
        <begin position="12"/>
        <end position="37"/>
    </location>
</feature>
<name>K7A389_9ALTE</name>
<protein>
    <submittedName>
        <fullName evidence="2">Uncharacterized protein</fullName>
    </submittedName>
</protein>
<feature type="transmembrane region" description="Helical" evidence="1">
    <location>
        <begin position="43"/>
        <end position="63"/>
    </location>
</feature>
<accession>K7A389</accession>
<dbReference type="Pfam" id="PF23858">
    <property type="entry name" value="DUF7220"/>
    <property type="match status" value="1"/>
</dbReference>
<evidence type="ECO:0000313" key="3">
    <source>
        <dbReference type="Proteomes" id="UP000011864"/>
    </source>
</evidence>
<dbReference type="eggNOG" id="ENOG50331ZH">
    <property type="taxonomic scope" value="Bacteria"/>
</dbReference>
<dbReference type="EMBL" id="CP003837">
    <property type="protein sequence ID" value="AGH44507.1"/>
    <property type="molecule type" value="Genomic_DNA"/>
</dbReference>
<gene>
    <name evidence="2" type="ORF">C427_2398</name>
</gene>
<dbReference type="RefSeq" id="WP_007636517.1">
    <property type="nucleotide sequence ID" value="NC_020514.1"/>
</dbReference>
<evidence type="ECO:0000256" key="1">
    <source>
        <dbReference type="SAM" id="Phobius"/>
    </source>
</evidence>
<keyword evidence="1" id="KW-0472">Membrane</keyword>
<dbReference type="OrthoDB" id="1451648at2"/>
<keyword evidence="3" id="KW-1185">Reference proteome</keyword>
<dbReference type="AlphaFoldDB" id="K7A389"/>
<keyword evidence="1" id="KW-1133">Transmembrane helix</keyword>
<sequence length="85" mass="9446">MKTPTQSKIDSALEALTNIFVGFSINFTANILIFPIFGWEISISQNLLLGGCYTMISYIRSYALRRAFDGRSVYQAIKSKLGDSA</sequence>
<keyword evidence="1" id="KW-0812">Transmembrane</keyword>
<dbReference type="PATRIC" id="fig|1129794.4.peg.2378"/>
<evidence type="ECO:0000313" key="2">
    <source>
        <dbReference type="EMBL" id="AGH44507.1"/>
    </source>
</evidence>
<dbReference type="InterPro" id="IPR055644">
    <property type="entry name" value="DUF7220"/>
</dbReference>